<accession>A0A6J5NGG6</accession>
<dbReference type="EMBL" id="LR796369">
    <property type="protein sequence ID" value="CAB4139945.1"/>
    <property type="molecule type" value="Genomic_DNA"/>
</dbReference>
<evidence type="ECO:0000313" key="2">
    <source>
        <dbReference type="EMBL" id="CAB4140680.1"/>
    </source>
</evidence>
<dbReference type="EMBL" id="LR796646">
    <property type="protein sequence ID" value="CAB4156896.1"/>
    <property type="molecule type" value="Genomic_DNA"/>
</dbReference>
<sequence>MPQGTATINFGGKATDASVAVSAPAITGSQLVEAWIFPATTASNTIDNHWVEELSVVAGPPVAGVGFTIYAKVSTGFGHGIYNIGWVFN</sequence>
<organism evidence="3">
    <name type="scientific">uncultured Caudovirales phage</name>
    <dbReference type="NCBI Taxonomy" id="2100421"/>
    <lineage>
        <taxon>Viruses</taxon>
        <taxon>Duplodnaviria</taxon>
        <taxon>Heunggongvirae</taxon>
        <taxon>Uroviricota</taxon>
        <taxon>Caudoviricetes</taxon>
        <taxon>Peduoviridae</taxon>
        <taxon>Maltschvirus</taxon>
        <taxon>Maltschvirus maltsch</taxon>
    </lineage>
</organism>
<dbReference type="EMBL" id="LR796373">
    <property type="protein sequence ID" value="CAB4140680.1"/>
    <property type="molecule type" value="Genomic_DNA"/>
</dbReference>
<evidence type="ECO:0000313" key="1">
    <source>
        <dbReference type="EMBL" id="CAB4139945.1"/>
    </source>
</evidence>
<name>A0A6J5NGG6_9CAUD</name>
<reference evidence="3" key="1">
    <citation type="submission" date="2020-04" db="EMBL/GenBank/DDBJ databases">
        <authorList>
            <person name="Chiriac C."/>
            <person name="Salcher M."/>
            <person name="Ghai R."/>
            <person name="Kavagutti S V."/>
        </authorList>
    </citation>
    <scope>NUCLEOTIDE SEQUENCE</scope>
</reference>
<protein>
    <submittedName>
        <fullName evidence="3">Uncharacterized protein</fullName>
    </submittedName>
</protein>
<evidence type="ECO:0000313" key="3">
    <source>
        <dbReference type="EMBL" id="CAB4156896.1"/>
    </source>
</evidence>
<proteinExistence type="predicted"/>
<gene>
    <name evidence="1" type="ORF">UFOVP356_39</name>
    <name evidence="2" type="ORF">UFOVP408_54</name>
    <name evidence="3" type="ORF">UFOVP676_19</name>
</gene>